<feature type="transmembrane region" description="Helical" evidence="1">
    <location>
        <begin position="100"/>
        <end position="119"/>
    </location>
</feature>
<feature type="domain" description="EamA" evidence="2">
    <location>
        <begin position="152"/>
        <end position="278"/>
    </location>
</feature>
<proteinExistence type="predicted"/>
<keyword evidence="1" id="KW-0812">Transmembrane</keyword>
<name>A0A2U1CWZ0_9GAMM</name>
<feature type="transmembrane region" description="Helical" evidence="1">
    <location>
        <begin position="263"/>
        <end position="282"/>
    </location>
</feature>
<dbReference type="OrthoDB" id="5192439at2"/>
<dbReference type="Gene3D" id="1.10.3730.20">
    <property type="match status" value="1"/>
</dbReference>
<evidence type="ECO:0000313" key="3">
    <source>
        <dbReference type="EMBL" id="PVY76777.1"/>
    </source>
</evidence>
<gene>
    <name evidence="3" type="ORF">C8D92_1048</name>
</gene>
<feature type="transmembrane region" description="Helical" evidence="1">
    <location>
        <begin position="128"/>
        <end position="146"/>
    </location>
</feature>
<keyword evidence="1" id="KW-1133">Transmembrane helix</keyword>
<dbReference type="InterPro" id="IPR000620">
    <property type="entry name" value="EamA_dom"/>
</dbReference>
<feature type="transmembrane region" description="Helical" evidence="1">
    <location>
        <begin position="208"/>
        <end position="226"/>
    </location>
</feature>
<feature type="transmembrane region" description="Helical" evidence="1">
    <location>
        <begin position="75"/>
        <end position="94"/>
    </location>
</feature>
<dbReference type="AlphaFoldDB" id="A0A2U1CWZ0"/>
<sequence>MTSAHSLRWRGFVIAGLGVLFLSPDSLLVKATSVTPVVFLFWRGLLIGLSFLVINHLRYGRDLPIQMRRCGKRGLYCGVAFAGSTLGFVTGVKYTAAGNVLVILNTAPVIAALIAWLVWKERLPLRTWILILICVGGASLMAVGEMGGGEPIGLVMAGVAAFSLASNLAVARSRPEADMSVMLIIGAVLVAVTAALFGGAQWPGWRDFGLIVLLCVGFLPVASILIQTGPRYLPAAEVSLFLLLETVLGTLLVWFFLGELPGPLGFLGGSIILGSLAVNGVIEDWKERRALGHP</sequence>
<feature type="transmembrane region" description="Helical" evidence="1">
    <location>
        <begin position="36"/>
        <end position="54"/>
    </location>
</feature>
<dbReference type="SUPFAM" id="SSF103481">
    <property type="entry name" value="Multidrug resistance efflux transporter EmrE"/>
    <property type="match status" value="2"/>
</dbReference>
<protein>
    <submittedName>
        <fullName evidence="3">Drug/metabolite transporter (DMT)-like permease</fullName>
    </submittedName>
</protein>
<dbReference type="RefSeq" id="WP_116918858.1">
    <property type="nucleotide sequence ID" value="NZ_QEKQ01000004.1"/>
</dbReference>
<evidence type="ECO:0000256" key="1">
    <source>
        <dbReference type="SAM" id="Phobius"/>
    </source>
</evidence>
<feature type="transmembrane region" description="Helical" evidence="1">
    <location>
        <begin position="182"/>
        <end position="202"/>
    </location>
</feature>
<dbReference type="EMBL" id="QEKQ01000004">
    <property type="protein sequence ID" value="PVY76777.1"/>
    <property type="molecule type" value="Genomic_DNA"/>
</dbReference>
<organism evidence="3 4">
    <name type="scientific">Tamilnaduibacter salinus</name>
    <dbReference type="NCBI Taxonomy" id="1484056"/>
    <lineage>
        <taxon>Bacteria</taxon>
        <taxon>Pseudomonadati</taxon>
        <taxon>Pseudomonadota</taxon>
        <taxon>Gammaproteobacteria</taxon>
        <taxon>Pseudomonadales</taxon>
        <taxon>Marinobacteraceae</taxon>
        <taxon>Tamilnaduibacter</taxon>
    </lineage>
</organism>
<dbReference type="Proteomes" id="UP000245887">
    <property type="component" value="Unassembled WGS sequence"/>
</dbReference>
<dbReference type="InterPro" id="IPR037185">
    <property type="entry name" value="EmrE-like"/>
</dbReference>
<feature type="transmembrane region" description="Helical" evidence="1">
    <location>
        <begin position="238"/>
        <end position="257"/>
    </location>
</feature>
<feature type="transmembrane region" description="Helical" evidence="1">
    <location>
        <begin position="152"/>
        <end position="170"/>
    </location>
</feature>
<keyword evidence="1" id="KW-0472">Membrane</keyword>
<dbReference type="GO" id="GO:0016020">
    <property type="term" value="C:membrane"/>
    <property type="evidence" value="ECO:0007669"/>
    <property type="project" value="InterPro"/>
</dbReference>
<feature type="transmembrane region" description="Helical" evidence="1">
    <location>
        <begin position="7"/>
        <end position="24"/>
    </location>
</feature>
<feature type="domain" description="EamA" evidence="2">
    <location>
        <begin position="27"/>
        <end position="141"/>
    </location>
</feature>
<dbReference type="Pfam" id="PF00892">
    <property type="entry name" value="EamA"/>
    <property type="match status" value="2"/>
</dbReference>
<dbReference type="PANTHER" id="PTHR22911">
    <property type="entry name" value="ACYL-MALONYL CONDENSING ENZYME-RELATED"/>
    <property type="match status" value="1"/>
</dbReference>
<reference evidence="3 4" key="1">
    <citation type="submission" date="2018-04" db="EMBL/GenBank/DDBJ databases">
        <title>Genomic Encyclopedia of Type Strains, Phase IV (KMG-IV): sequencing the most valuable type-strain genomes for metagenomic binning, comparative biology and taxonomic classification.</title>
        <authorList>
            <person name="Goeker M."/>
        </authorList>
    </citation>
    <scope>NUCLEOTIDE SEQUENCE [LARGE SCALE GENOMIC DNA]</scope>
    <source>
        <strain evidence="3 4">DSM 28688</strain>
    </source>
</reference>
<evidence type="ECO:0000259" key="2">
    <source>
        <dbReference type="Pfam" id="PF00892"/>
    </source>
</evidence>
<accession>A0A2U1CWZ0</accession>
<evidence type="ECO:0000313" key="4">
    <source>
        <dbReference type="Proteomes" id="UP000245887"/>
    </source>
</evidence>
<comment type="caution">
    <text evidence="3">The sequence shown here is derived from an EMBL/GenBank/DDBJ whole genome shotgun (WGS) entry which is preliminary data.</text>
</comment>